<dbReference type="FunFam" id="1.10.150.390:FF:000002">
    <property type="entry name" value="DNA-directed RNA polymerase subunit beta"/>
    <property type="match status" value="1"/>
</dbReference>
<dbReference type="Gene3D" id="1.10.274.100">
    <property type="entry name" value="RNA polymerase Rpb1, domain 3"/>
    <property type="match status" value="1"/>
</dbReference>
<dbReference type="Proteomes" id="UP000237925">
    <property type="component" value="Chromosome"/>
</dbReference>
<keyword evidence="7 12" id="KW-0479">Metal-binding</keyword>
<evidence type="ECO:0000256" key="4">
    <source>
        <dbReference type="ARBA" id="ARBA00022478"/>
    </source>
</evidence>
<keyword evidence="16" id="KW-1185">Reference proteome</keyword>
<evidence type="ECO:0000256" key="12">
    <source>
        <dbReference type="HAMAP-Rule" id="MF_01322"/>
    </source>
</evidence>
<keyword evidence="4 12" id="KW-0240">DNA-directed RNA polymerase</keyword>
<dbReference type="GO" id="GO:0006351">
    <property type="term" value="P:DNA-templated transcription"/>
    <property type="evidence" value="ECO:0007669"/>
    <property type="project" value="UniProtKB-UniRule"/>
</dbReference>
<comment type="subunit">
    <text evidence="12">The RNAP catalytic core consists of 2 alpha, 1 beta, 1 beta' and 1 omega subunit. When a sigma factor is associated with the core the holoenzyme is formed, which can initiate transcription.</text>
</comment>
<sequence length="1409" mass="154867">MKSLLDLFKQFTPDEHFDAIKIGMASPEKIRSWSFGEVKKPETINYRTFKPERDGLFCAKIFGPIKDYECLCGKYKRLKHRGVICEKCGVEVTQTKVRRDRMGHIDLAAPCAHIWFLKSLPSRLGLVLDMTLRDIERVLYFEAYVVTDPGMTPLKKFSIMSEDEYDKQRVEHGDEFVARMGAEGIKELLEGIDLEVEIERLRGDLTGSEVKVKKNTKRLKVLEAFRKSGIKPEWMILQVLPVLPPDLRPLVPLDGGRFATSDLNDLYRRVINRNSRLRRLLELKAPEIIARNEKRMLQEAVDSLLDNGRRGKAMTGANKRALKSLADMIKGKGGRFRQNLLGKRVDYSGRSVITVGPTLKLHQCGLPKLMALELFKPFIFSRLEAMGIATTIKAAKKEVEAGTPVVWDILEEVIREHPVMLNRAPTLHRLGIQAFEPILIEGKAIQLHPLVCAAFNADFDGDQMAVHVPLSVEAQLEARTLMLASNNVLFPASGEPSIVPSQDVVLGLYHATREKINGKGEGMVFTDILEVQRALDAGEVELATKISVRLVEWSRDKDSGEWQSATSLVETTVGRALLSEILPKGLAFSNLNKALKKKEISKLINASFRKCGLKETVVFADKLLQNGFRLATHAGISIAIDDMLVPPQKVDILARAEGEVKEIEQQYVSGLVTAGERYNKVVDIWGKAGDEVSKVMMAQLAKEKTTDRHGKEVEQESFNSIYMMADSGARGSAAQIRQLAGMRGLMAKPDGSIIETPITANFREGLNVLQYFISTHGARKGLADTALKTANSGYLTRRLVDVTQDLVVTEDDCGTTHGSLMRAIVEGGEVIESLRERVLGRVAAEEVLHPETREVLAPAGTLLGEDMLDELEAAGVDEVKVRTALTCETRYGLCASCYGRDLGRGGLINLGEAVGVIAAQSIGEPGTQLTMRTFHIGGAASRAAVASSVEAKSNGIIGFNATMRYVTNTRGELVVIARSGEIIIQDEHGRERERHKVPYGATLTVKADQQVKAGTILANWDPLTRPIITEFAGQVKFENIEEGLTVAKQVDEVTGLSTLVVIDPKRRGSAKVVRPLVKLIDAEGKEVKIPGTDHSVAIGFQIGALIQVRDGQDVGPGEVLARIPMEGQKTRDITGGLPRVAELFEARSPKDKGMLAEMTGTISFGKETKGKVRLQITDPEGHVWDELVPKEKNVLVHEGQVVNKGELVVDGPADPQDILRLLGIEELSRYIVDEVQDVYRLQGVKINDKHIEVIVRQMLRRVVVDNPGESSYIAGEQVERSEILNTNEQLQKDGKIPATYTNVLLGITKASLSTDSFISAASFQETTRVLTEAAIMGKRDELRGLKENVIVGRLIPAGTGLAYHQARRAKDAMDEAERRAIAEAEAAELAEAGEIEAAAHVEGDAGAVD</sequence>
<dbReference type="InterPro" id="IPR007081">
    <property type="entry name" value="RNA_pol_Rpb1_5"/>
</dbReference>
<comment type="similarity">
    <text evidence="2">In the N-terminal section; belongs to the RNA polymerase beta chain family.</text>
</comment>
<keyword evidence="6 12" id="KW-0548">Nucleotidyltransferase</keyword>
<feature type="binding site" evidence="12">
    <location>
        <position position="894"/>
    </location>
    <ligand>
        <name>Zn(2+)</name>
        <dbReference type="ChEBI" id="CHEBI:29105"/>
        <label>2</label>
    </ligand>
</feature>
<evidence type="ECO:0000256" key="8">
    <source>
        <dbReference type="ARBA" id="ARBA00022833"/>
    </source>
</evidence>
<dbReference type="Pfam" id="PF05000">
    <property type="entry name" value="RNA_pol_Rpb1_4"/>
    <property type="match status" value="1"/>
</dbReference>
<dbReference type="FunFam" id="1.10.132.30:FF:000003">
    <property type="entry name" value="DNA-directed RNA polymerase subunit beta"/>
    <property type="match status" value="1"/>
</dbReference>
<evidence type="ECO:0000256" key="3">
    <source>
        <dbReference type="ARBA" id="ARBA00009839"/>
    </source>
</evidence>
<dbReference type="Gene3D" id="1.10.1790.20">
    <property type="match status" value="1"/>
</dbReference>
<comment type="catalytic activity">
    <reaction evidence="11 12 13">
        <text>RNA(n) + a ribonucleoside 5'-triphosphate = RNA(n+1) + diphosphate</text>
        <dbReference type="Rhea" id="RHEA:21248"/>
        <dbReference type="Rhea" id="RHEA-COMP:14527"/>
        <dbReference type="Rhea" id="RHEA-COMP:17342"/>
        <dbReference type="ChEBI" id="CHEBI:33019"/>
        <dbReference type="ChEBI" id="CHEBI:61557"/>
        <dbReference type="ChEBI" id="CHEBI:140395"/>
        <dbReference type="EC" id="2.7.7.6"/>
    </reaction>
</comment>
<evidence type="ECO:0000256" key="1">
    <source>
        <dbReference type="ARBA" id="ARBA00006460"/>
    </source>
</evidence>
<feature type="binding site" evidence="12">
    <location>
        <position position="458"/>
    </location>
    <ligand>
        <name>Mg(2+)</name>
        <dbReference type="ChEBI" id="CHEBI:18420"/>
    </ligand>
</feature>
<dbReference type="PANTHER" id="PTHR19376">
    <property type="entry name" value="DNA-DIRECTED RNA POLYMERASE"/>
    <property type="match status" value="1"/>
</dbReference>
<dbReference type="Pfam" id="PF04983">
    <property type="entry name" value="RNA_pol_Rpb1_3"/>
    <property type="match status" value="1"/>
</dbReference>
<dbReference type="GO" id="GO:0008270">
    <property type="term" value="F:zinc ion binding"/>
    <property type="evidence" value="ECO:0007669"/>
    <property type="project" value="UniProtKB-UniRule"/>
</dbReference>
<evidence type="ECO:0000256" key="13">
    <source>
        <dbReference type="RuleBase" id="RU004279"/>
    </source>
</evidence>
<comment type="function">
    <text evidence="12 13">DNA-dependent RNA polymerase catalyzes the transcription of DNA into RNA using the four ribonucleoside triphosphates as substrates.</text>
</comment>
<evidence type="ECO:0000256" key="7">
    <source>
        <dbReference type="ARBA" id="ARBA00022723"/>
    </source>
</evidence>
<keyword evidence="10 12" id="KW-0804">Transcription</keyword>
<dbReference type="Gene3D" id="1.10.40.90">
    <property type="match status" value="1"/>
</dbReference>
<dbReference type="EMBL" id="CP027667">
    <property type="protein sequence ID" value="AVO49661.1"/>
    <property type="molecule type" value="Genomic_DNA"/>
</dbReference>
<feature type="binding site" evidence="12">
    <location>
        <position position="72"/>
    </location>
    <ligand>
        <name>Zn(2+)</name>
        <dbReference type="ChEBI" id="CHEBI:29105"/>
        <label>1</label>
    </ligand>
</feature>
<dbReference type="GO" id="GO:0000428">
    <property type="term" value="C:DNA-directed RNA polymerase complex"/>
    <property type="evidence" value="ECO:0007669"/>
    <property type="project" value="UniProtKB-KW"/>
</dbReference>
<keyword evidence="9 12" id="KW-0460">Magnesium</keyword>
<comment type="similarity">
    <text evidence="3">In the C-terminal section; belongs to the RNA polymerase beta' chain family.</text>
</comment>
<feature type="binding site" evidence="12">
    <location>
        <position position="70"/>
    </location>
    <ligand>
        <name>Zn(2+)</name>
        <dbReference type="ChEBI" id="CHEBI:29105"/>
        <label>1</label>
    </ligand>
</feature>
<evidence type="ECO:0000259" key="14">
    <source>
        <dbReference type="SMART" id="SM00663"/>
    </source>
</evidence>
<dbReference type="InterPro" id="IPR045867">
    <property type="entry name" value="DNA-dir_RpoC_beta_prime"/>
</dbReference>
<feature type="binding site" evidence="12">
    <location>
        <position position="88"/>
    </location>
    <ligand>
        <name>Zn(2+)</name>
        <dbReference type="ChEBI" id="CHEBI:29105"/>
        <label>1</label>
    </ligand>
</feature>
<dbReference type="InterPro" id="IPR038120">
    <property type="entry name" value="Rpb1_funnel_sf"/>
</dbReference>
<comment type="similarity">
    <text evidence="1 12 13">Belongs to the RNA polymerase beta' chain family.</text>
</comment>
<organism evidence="15 16">
    <name type="scientific">Melaminivora suipulveris</name>
    <dbReference type="NCBI Taxonomy" id="2109913"/>
    <lineage>
        <taxon>Bacteria</taxon>
        <taxon>Pseudomonadati</taxon>
        <taxon>Pseudomonadota</taxon>
        <taxon>Betaproteobacteria</taxon>
        <taxon>Burkholderiales</taxon>
        <taxon>Comamonadaceae</taxon>
        <taxon>Melaminivora</taxon>
    </lineage>
</organism>
<feature type="binding site" evidence="12">
    <location>
        <position position="85"/>
    </location>
    <ligand>
        <name>Zn(2+)</name>
        <dbReference type="ChEBI" id="CHEBI:29105"/>
        <label>1</label>
    </ligand>
</feature>
<protein>
    <recommendedName>
        <fullName evidence="12">DNA-directed RNA polymerase subunit beta'</fullName>
        <shortName evidence="12">RNAP subunit beta'</shortName>
        <ecNumber evidence="12">2.7.7.6</ecNumber>
    </recommendedName>
    <alternativeName>
        <fullName evidence="12">RNA polymerase subunit beta'</fullName>
    </alternativeName>
    <alternativeName>
        <fullName evidence="12">Transcriptase subunit beta'</fullName>
    </alternativeName>
</protein>
<evidence type="ECO:0000313" key="16">
    <source>
        <dbReference type="Proteomes" id="UP000237925"/>
    </source>
</evidence>
<dbReference type="OrthoDB" id="9815296at2"/>
<dbReference type="NCBIfam" id="TIGR02386">
    <property type="entry name" value="rpoC_TIGR"/>
    <property type="match status" value="1"/>
</dbReference>
<dbReference type="Pfam" id="PF04997">
    <property type="entry name" value="RNA_pol_Rpb1_1"/>
    <property type="match status" value="1"/>
</dbReference>
<evidence type="ECO:0000256" key="6">
    <source>
        <dbReference type="ARBA" id="ARBA00022695"/>
    </source>
</evidence>
<dbReference type="SUPFAM" id="SSF64484">
    <property type="entry name" value="beta and beta-prime subunits of DNA dependent RNA-polymerase"/>
    <property type="match status" value="1"/>
</dbReference>
<dbReference type="Gene3D" id="1.10.150.390">
    <property type="match status" value="1"/>
</dbReference>
<dbReference type="GO" id="GO:0003677">
    <property type="term" value="F:DNA binding"/>
    <property type="evidence" value="ECO:0007669"/>
    <property type="project" value="UniProtKB-UniRule"/>
</dbReference>
<reference evidence="15 16" key="1">
    <citation type="submission" date="2018-03" db="EMBL/GenBank/DDBJ databases">
        <title>Genome sequencing of Melaminivora sp.</title>
        <authorList>
            <person name="Kim S.-J."/>
            <person name="Heo J."/>
            <person name="Ahn J.-H."/>
            <person name="Kwon S.-W."/>
        </authorList>
    </citation>
    <scope>NUCLEOTIDE SEQUENCE [LARGE SCALE GENOMIC DNA]</scope>
    <source>
        <strain evidence="15 16">SC2-9</strain>
    </source>
</reference>
<dbReference type="Pfam" id="PF04998">
    <property type="entry name" value="RNA_pol_Rpb1_5"/>
    <property type="match status" value="1"/>
</dbReference>
<dbReference type="CDD" id="cd02655">
    <property type="entry name" value="RNAP_beta'_C"/>
    <property type="match status" value="1"/>
</dbReference>
<feature type="binding site" evidence="12">
    <location>
        <position position="813"/>
    </location>
    <ligand>
        <name>Zn(2+)</name>
        <dbReference type="ChEBI" id="CHEBI:29105"/>
        <label>2</label>
    </ligand>
</feature>
<dbReference type="GO" id="GO:0003899">
    <property type="term" value="F:DNA-directed RNA polymerase activity"/>
    <property type="evidence" value="ECO:0007669"/>
    <property type="project" value="UniProtKB-UniRule"/>
</dbReference>
<feature type="binding site" evidence="12">
    <location>
        <position position="887"/>
    </location>
    <ligand>
        <name>Zn(2+)</name>
        <dbReference type="ChEBI" id="CHEBI:29105"/>
        <label>2</label>
    </ligand>
</feature>
<dbReference type="InterPro" id="IPR000722">
    <property type="entry name" value="RNA_pol_asu"/>
</dbReference>
<dbReference type="InterPro" id="IPR007083">
    <property type="entry name" value="RNA_pol_Rpb1_4"/>
</dbReference>
<dbReference type="EC" id="2.7.7.6" evidence="12"/>
<evidence type="ECO:0000256" key="5">
    <source>
        <dbReference type="ARBA" id="ARBA00022679"/>
    </source>
</evidence>
<gene>
    <name evidence="12 15" type="primary">rpoC</name>
    <name evidence="15" type="ORF">C6568_10595</name>
</gene>
<evidence type="ECO:0000256" key="9">
    <source>
        <dbReference type="ARBA" id="ARBA00022842"/>
    </source>
</evidence>
<feature type="binding site" evidence="12">
    <location>
        <position position="897"/>
    </location>
    <ligand>
        <name>Zn(2+)</name>
        <dbReference type="ChEBI" id="CHEBI:29105"/>
        <label>2</label>
    </ligand>
</feature>
<dbReference type="PANTHER" id="PTHR19376:SF54">
    <property type="entry name" value="DNA-DIRECTED RNA POLYMERASE SUBUNIT BETA"/>
    <property type="match status" value="1"/>
</dbReference>
<dbReference type="Pfam" id="PF00623">
    <property type="entry name" value="RNA_pol_Rpb1_2"/>
    <property type="match status" value="1"/>
</dbReference>
<comment type="cofactor">
    <cofactor evidence="12">
        <name>Zn(2+)</name>
        <dbReference type="ChEBI" id="CHEBI:29105"/>
    </cofactor>
    <text evidence="12">Binds 2 Zn(2+) ions per subunit.</text>
</comment>
<comment type="cofactor">
    <cofactor evidence="12">
        <name>Mg(2+)</name>
        <dbReference type="ChEBI" id="CHEBI:18420"/>
    </cofactor>
    <text evidence="12">Binds 1 Mg(2+) ion per subunit.</text>
</comment>
<dbReference type="FunFam" id="4.10.860.120:FF:000001">
    <property type="entry name" value="DNA-directed RNA polymerase subunit beta"/>
    <property type="match status" value="1"/>
</dbReference>
<dbReference type="CDD" id="cd01609">
    <property type="entry name" value="RNAP_beta'_N"/>
    <property type="match status" value="1"/>
</dbReference>
<keyword evidence="8 12" id="KW-0862">Zinc</keyword>
<feature type="domain" description="RNA polymerase N-terminal" evidence="14">
    <location>
        <begin position="233"/>
        <end position="512"/>
    </location>
</feature>
<dbReference type="Gene3D" id="2.40.50.100">
    <property type="match status" value="3"/>
</dbReference>
<evidence type="ECO:0000313" key="15">
    <source>
        <dbReference type="EMBL" id="AVO49661.1"/>
    </source>
</evidence>
<dbReference type="Gene3D" id="1.10.132.30">
    <property type="match status" value="1"/>
</dbReference>
<evidence type="ECO:0000256" key="10">
    <source>
        <dbReference type="ARBA" id="ARBA00023163"/>
    </source>
</evidence>
<dbReference type="HAMAP" id="MF_01322">
    <property type="entry name" value="RNApol_bact_RpoC"/>
    <property type="match status" value="1"/>
</dbReference>
<dbReference type="Gene3D" id="2.40.40.20">
    <property type="match status" value="1"/>
</dbReference>
<feature type="binding site" evidence="12">
    <location>
        <position position="460"/>
    </location>
    <ligand>
        <name>Mg(2+)</name>
        <dbReference type="ChEBI" id="CHEBI:18420"/>
    </ligand>
</feature>
<feature type="binding site" evidence="12">
    <location>
        <position position="462"/>
    </location>
    <ligand>
        <name>Mg(2+)</name>
        <dbReference type="ChEBI" id="CHEBI:18420"/>
    </ligand>
</feature>
<proteinExistence type="inferred from homology"/>
<dbReference type="InterPro" id="IPR007080">
    <property type="entry name" value="RNA_pol_Rpb1_1"/>
</dbReference>
<dbReference type="InterPro" id="IPR044893">
    <property type="entry name" value="RNA_pol_Rpb1_clamp_domain"/>
</dbReference>
<keyword evidence="5 12" id="KW-0808">Transferase</keyword>
<dbReference type="InterPro" id="IPR042102">
    <property type="entry name" value="RNA_pol_Rpb1_3_sf"/>
</dbReference>
<evidence type="ECO:0000256" key="11">
    <source>
        <dbReference type="ARBA" id="ARBA00048552"/>
    </source>
</evidence>
<dbReference type="InterPro" id="IPR006592">
    <property type="entry name" value="RNA_pol_N"/>
</dbReference>
<evidence type="ECO:0000256" key="2">
    <source>
        <dbReference type="ARBA" id="ARBA00007616"/>
    </source>
</evidence>
<dbReference type="RefSeq" id="WP_106684092.1">
    <property type="nucleotide sequence ID" value="NZ_CP027667.1"/>
</dbReference>
<name>A0A2R3QD07_9BURK</name>
<dbReference type="GO" id="GO:0000287">
    <property type="term" value="F:magnesium ion binding"/>
    <property type="evidence" value="ECO:0007669"/>
    <property type="project" value="UniProtKB-UniRule"/>
</dbReference>
<accession>A0A2R3QD07</accession>
<dbReference type="InterPro" id="IPR012754">
    <property type="entry name" value="DNA-dir_RpoC_beta_prime_bact"/>
</dbReference>
<dbReference type="KEGG" id="mela:C6568_10595"/>
<dbReference type="InterPro" id="IPR007066">
    <property type="entry name" value="RNA_pol_Rpb1_3"/>
</dbReference>
<dbReference type="SMART" id="SM00663">
    <property type="entry name" value="RPOLA_N"/>
    <property type="match status" value="1"/>
</dbReference>
<dbReference type="Gene3D" id="4.10.860.120">
    <property type="entry name" value="RNA polymerase II, clamp domain"/>
    <property type="match status" value="1"/>
</dbReference>